<protein>
    <recommendedName>
        <fullName evidence="1">U-box domain-containing protein</fullName>
    </recommendedName>
</protein>
<dbReference type="EMBL" id="VSRR010000368">
    <property type="protein sequence ID" value="MPC14637.1"/>
    <property type="molecule type" value="Genomic_DNA"/>
</dbReference>
<dbReference type="InterPro" id="IPR003613">
    <property type="entry name" value="Ubox_domain"/>
</dbReference>
<dbReference type="Pfam" id="PF04564">
    <property type="entry name" value="U-box"/>
    <property type="match status" value="1"/>
</dbReference>
<reference evidence="2 3" key="1">
    <citation type="submission" date="2019-05" db="EMBL/GenBank/DDBJ databases">
        <title>Another draft genome of Portunus trituberculatus and its Hox gene families provides insights of decapod evolution.</title>
        <authorList>
            <person name="Jeong J.-H."/>
            <person name="Song I."/>
            <person name="Kim S."/>
            <person name="Choi T."/>
            <person name="Kim D."/>
            <person name="Ryu S."/>
            <person name="Kim W."/>
        </authorList>
    </citation>
    <scope>NUCLEOTIDE SEQUENCE [LARGE SCALE GENOMIC DNA]</scope>
    <source>
        <tissue evidence="2">Muscle</tissue>
    </source>
</reference>
<evidence type="ECO:0000313" key="3">
    <source>
        <dbReference type="Proteomes" id="UP000324222"/>
    </source>
</evidence>
<comment type="caution">
    <text evidence="2">The sequence shown here is derived from an EMBL/GenBank/DDBJ whole genome shotgun (WGS) entry which is preliminary data.</text>
</comment>
<evidence type="ECO:0000313" key="2">
    <source>
        <dbReference type="EMBL" id="MPC14637.1"/>
    </source>
</evidence>
<name>A0A5B7CXU9_PORTR</name>
<accession>A0A5B7CXU9</accession>
<organism evidence="2 3">
    <name type="scientific">Portunus trituberculatus</name>
    <name type="common">Swimming crab</name>
    <name type="synonym">Neptunus trituberculatus</name>
    <dbReference type="NCBI Taxonomy" id="210409"/>
    <lineage>
        <taxon>Eukaryota</taxon>
        <taxon>Metazoa</taxon>
        <taxon>Ecdysozoa</taxon>
        <taxon>Arthropoda</taxon>
        <taxon>Crustacea</taxon>
        <taxon>Multicrustacea</taxon>
        <taxon>Malacostraca</taxon>
        <taxon>Eumalacostraca</taxon>
        <taxon>Eucarida</taxon>
        <taxon>Decapoda</taxon>
        <taxon>Pleocyemata</taxon>
        <taxon>Brachyura</taxon>
        <taxon>Eubrachyura</taxon>
        <taxon>Portunoidea</taxon>
        <taxon>Portunidae</taxon>
        <taxon>Portuninae</taxon>
        <taxon>Portunus</taxon>
    </lineage>
</organism>
<dbReference type="AlphaFoldDB" id="A0A5B7CXU9"/>
<evidence type="ECO:0000259" key="1">
    <source>
        <dbReference type="Pfam" id="PF04564"/>
    </source>
</evidence>
<gene>
    <name evidence="2" type="ORF">E2C01_007407</name>
</gene>
<dbReference type="GO" id="GO:0016567">
    <property type="term" value="P:protein ubiquitination"/>
    <property type="evidence" value="ECO:0007669"/>
    <property type="project" value="InterPro"/>
</dbReference>
<dbReference type="GO" id="GO:0004842">
    <property type="term" value="F:ubiquitin-protein transferase activity"/>
    <property type="evidence" value="ECO:0007669"/>
    <property type="project" value="InterPro"/>
</dbReference>
<keyword evidence="3" id="KW-1185">Reference proteome</keyword>
<proteinExistence type="predicted"/>
<dbReference type="Proteomes" id="UP000324222">
    <property type="component" value="Unassembled WGS sequence"/>
</dbReference>
<sequence>MAEVLGFDYLCEMLIGDLHRRLDIAEPDEGRVALDNVFDQAMNSIAKGRCCPEHYMEALHIAKGAIFKGRDPRCITREMERQLGHLATVLIDTLCNKIKSLQGPVRGPWITAVWKAVLVASYCPAETMSELTLSLSTTTWIKDMFCRRTLCPNPLLRLEMMRFLMSCPGMVLTEEAVGFEVLRTLAQLGPRLTLQDVLPQGRPSISGSLAFFLYHLQRLGLMCVMTSRTFSQVNNQRVGMEARFFAHVTRLMGMKAKALRHLCRSGSLTVSTVMEEYRYLLQTLKVLLVSASCKAVFRLPGLVQVGAIALTNTTISLYRSSFVMVEADRLQFEFLRHTLDSIYGDLMQFNEIFIRELVMQHQQKTLAHAAALGKDVGFPLQHLLVLPTPPSADQLQKCPEAYLDAMTGRIMECPVLLQSSDIVVDMSTLVGFLLFSRDNVPFTLLEDLQQEIDDWRRDNIVRNKDSGGPDLGMVTVTVGQSVKRPIGLAE</sequence>
<feature type="domain" description="U-box" evidence="1">
    <location>
        <begin position="399"/>
        <end position="450"/>
    </location>
</feature>